<accession>A0A8S9WTL1</accession>
<reference evidence="2" key="1">
    <citation type="journal article" date="2021" name="Mol. Ecol. Resour.">
        <title>Apolygus lucorum genome provides insights into omnivorousness and mesophyll feeding.</title>
        <authorList>
            <person name="Liu Y."/>
            <person name="Liu H."/>
            <person name="Wang H."/>
            <person name="Huang T."/>
            <person name="Liu B."/>
            <person name="Yang B."/>
            <person name="Yin L."/>
            <person name="Li B."/>
            <person name="Zhang Y."/>
            <person name="Zhang S."/>
            <person name="Jiang F."/>
            <person name="Zhang X."/>
            <person name="Ren Y."/>
            <person name="Wang B."/>
            <person name="Wang S."/>
            <person name="Lu Y."/>
            <person name="Wu K."/>
            <person name="Fan W."/>
            <person name="Wang G."/>
        </authorList>
    </citation>
    <scope>NUCLEOTIDE SEQUENCE</scope>
    <source>
        <strain evidence="2">12Hb</strain>
    </source>
</reference>
<name>A0A8S9WTL1_APOLU</name>
<proteinExistence type="predicted"/>
<evidence type="ECO:0000313" key="3">
    <source>
        <dbReference type="Proteomes" id="UP000466442"/>
    </source>
</evidence>
<sequence>MEGKDGRSRSTDESGSEKNPRDDAAEQKNLLEEEIKKIIDDLDIKFEDSPVEEDPGRPAAAGFSPSASIEMYPTDRPDRMETQQVKVESASTVSNAVTVVQQQRTPAKISATHLKSPRDTFHRTNKRLQSQGEFLQPYNRLTDSPRHHGVSIDSDRQYGVAEHGFYQPERDEITEPTTSETHLTSTEHTTTPYGHSTHHHARPSQYMPPLPEEHCGKYRDHRVTAMHHHQHRPYEMLPNNDFNAPWSHYRQPSADPSRHSCSVNYPPVDQRDHEYQSHFYQDVEPLPYPPETQEPHHMKENVNRYNNNHRTYSTVKEPERPGRQSITDFILTKSRSFFGRRDDSDSGEVIPQLYKACVKNGTSPPRFTFKAVTGIQPPVAPYPSYPAHPQHVPAYPHYDHPNGAQPRYEPVTANPCCCPPELPKTYKDCCGENCEIITMPAKSGIKTKAYYSDLGCGYISDATVPEKVDVYCFDQLNTGFFRTSDHPPPLFADIAVQRTEKYANVFWAEVYGVANVGTAFAISLILQTIKFILQGVIRPLMIGIVQLFSDYFIKPLLTLLYNGFTQPLSIFIYNVIASIRDILQPIAKGVGYFAEVVAVILRSIRLVEVKNVTNITPCSPPQSVKYTC</sequence>
<evidence type="ECO:0000256" key="1">
    <source>
        <dbReference type="SAM" id="MobiDB-lite"/>
    </source>
</evidence>
<feature type="region of interest" description="Disordered" evidence="1">
    <location>
        <begin position="47"/>
        <end position="74"/>
    </location>
</feature>
<evidence type="ECO:0000313" key="2">
    <source>
        <dbReference type="EMBL" id="KAF6200023.1"/>
    </source>
</evidence>
<feature type="region of interest" description="Disordered" evidence="1">
    <location>
        <begin position="1"/>
        <end position="30"/>
    </location>
</feature>
<feature type="compositionally biased region" description="Low complexity" evidence="1">
    <location>
        <begin position="175"/>
        <end position="192"/>
    </location>
</feature>
<organism evidence="2 3">
    <name type="scientific">Apolygus lucorum</name>
    <name type="common">Small green plant bug</name>
    <name type="synonym">Lygocoris lucorum</name>
    <dbReference type="NCBI Taxonomy" id="248454"/>
    <lineage>
        <taxon>Eukaryota</taxon>
        <taxon>Metazoa</taxon>
        <taxon>Ecdysozoa</taxon>
        <taxon>Arthropoda</taxon>
        <taxon>Hexapoda</taxon>
        <taxon>Insecta</taxon>
        <taxon>Pterygota</taxon>
        <taxon>Neoptera</taxon>
        <taxon>Paraneoptera</taxon>
        <taxon>Hemiptera</taxon>
        <taxon>Heteroptera</taxon>
        <taxon>Panheteroptera</taxon>
        <taxon>Cimicomorpha</taxon>
        <taxon>Miridae</taxon>
        <taxon>Mirini</taxon>
        <taxon>Apolygus</taxon>
    </lineage>
</organism>
<dbReference type="AlphaFoldDB" id="A0A8S9WTL1"/>
<dbReference type="Proteomes" id="UP000466442">
    <property type="component" value="Unassembled WGS sequence"/>
</dbReference>
<dbReference type="EMBL" id="WIXP02000014">
    <property type="protein sequence ID" value="KAF6200023.1"/>
    <property type="molecule type" value="Genomic_DNA"/>
</dbReference>
<comment type="caution">
    <text evidence="2">The sequence shown here is derived from an EMBL/GenBank/DDBJ whole genome shotgun (WGS) entry which is preliminary data.</text>
</comment>
<keyword evidence="3" id="KW-1185">Reference proteome</keyword>
<protein>
    <submittedName>
        <fullName evidence="2">Uncharacterized protein</fullName>
    </submittedName>
</protein>
<gene>
    <name evidence="2" type="ORF">GE061_006323</name>
</gene>
<dbReference type="OrthoDB" id="10045204at2759"/>
<feature type="region of interest" description="Disordered" evidence="1">
    <location>
        <begin position="170"/>
        <end position="207"/>
    </location>
</feature>